<dbReference type="InterPro" id="IPR006689">
    <property type="entry name" value="Small_GTPase_ARF/SAR"/>
</dbReference>
<dbReference type="AlphaFoldDB" id="A0A0F9SPR0"/>
<evidence type="ECO:0000256" key="1">
    <source>
        <dbReference type="ARBA" id="ARBA00022741"/>
    </source>
</evidence>
<proteinExistence type="predicted"/>
<dbReference type="Gene3D" id="3.40.50.300">
    <property type="entry name" value="P-loop containing nucleotide triphosphate hydrolases"/>
    <property type="match status" value="1"/>
</dbReference>
<accession>A0A0F9SPR0</accession>
<dbReference type="GO" id="GO:0005525">
    <property type="term" value="F:GTP binding"/>
    <property type="evidence" value="ECO:0007669"/>
    <property type="project" value="UniProtKB-KW"/>
</dbReference>
<sequence length="345" mass="40136">MPIEQVLCIKYFDQVQGPSTLYCEPLMDNIVGAPDLDKVLEFNDEEGTFIFAYRKYQTVNSIFYIDSKLARGGKELIMVTYMIKTAIFKDEIVDVFKYLDSKTPILEDFAEEIKKLDELPTLLHSDKTTVSRGILLDLAGEKLKTAFLDIFQESFQRLTPKFGLETPIKSKKRTKKIFIIGSNRAGKKTFLKNLELIQFLRIKSNDLTNLIYEVVIENLEILKFDKFSSDFECKHFDSFEDCMDHAQGLIFIFKVSNLKSIGETKKLFKIIVDKLREMKIDPVPILIIGNKSANLDNDKIDLINKTFETEKLKEKGIRIKYFPIQILEEDYKVMKALRWMIRNIL</sequence>
<dbReference type="SUPFAM" id="SSF52540">
    <property type="entry name" value="P-loop containing nucleoside triphosphate hydrolases"/>
    <property type="match status" value="1"/>
</dbReference>
<evidence type="ECO:0000256" key="2">
    <source>
        <dbReference type="ARBA" id="ARBA00023134"/>
    </source>
</evidence>
<name>A0A0F9SPR0_9ZZZZ</name>
<organism evidence="3">
    <name type="scientific">marine sediment metagenome</name>
    <dbReference type="NCBI Taxonomy" id="412755"/>
    <lineage>
        <taxon>unclassified sequences</taxon>
        <taxon>metagenomes</taxon>
        <taxon>ecological metagenomes</taxon>
    </lineage>
</organism>
<gene>
    <name evidence="3" type="ORF">LCGC14_0491870</name>
</gene>
<dbReference type="InterPro" id="IPR027417">
    <property type="entry name" value="P-loop_NTPase"/>
</dbReference>
<evidence type="ECO:0000313" key="3">
    <source>
        <dbReference type="EMBL" id="KKN64387.1"/>
    </source>
</evidence>
<protein>
    <submittedName>
        <fullName evidence="3">Uncharacterized protein</fullName>
    </submittedName>
</protein>
<dbReference type="Pfam" id="PF00025">
    <property type="entry name" value="Arf"/>
    <property type="match status" value="1"/>
</dbReference>
<comment type="caution">
    <text evidence="3">The sequence shown here is derived from an EMBL/GenBank/DDBJ whole genome shotgun (WGS) entry which is preliminary data.</text>
</comment>
<dbReference type="EMBL" id="LAZR01000556">
    <property type="protein sequence ID" value="KKN64387.1"/>
    <property type="molecule type" value="Genomic_DNA"/>
</dbReference>
<reference evidence="3" key="1">
    <citation type="journal article" date="2015" name="Nature">
        <title>Complex archaea that bridge the gap between prokaryotes and eukaryotes.</title>
        <authorList>
            <person name="Spang A."/>
            <person name="Saw J.H."/>
            <person name="Jorgensen S.L."/>
            <person name="Zaremba-Niedzwiedzka K."/>
            <person name="Martijn J."/>
            <person name="Lind A.E."/>
            <person name="van Eijk R."/>
            <person name="Schleper C."/>
            <person name="Guy L."/>
            <person name="Ettema T.J."/>
        </authorList>
    </citation>
    <scope>NUCLEOTIDE SEQUENCE</scope>
</reference>
<keyword evidence="1" id="KW-0547">Nucleotide-binding</keyword>
<keyword evidence="2" id="KW-0342">GTP-binding</keyword>
<dbReference type="GO" id="GO:0003924">
    <property type="term" value="F:GTPase activity"/>
    <property type="evidence" value="ECO:0007669"/>
    <property type="project" value="InterPro"/>
</dbReference>